<dbReference type="AlphaFoldDB" id="A0A0D3JVB4"/>
<dbReference type="Proteomes" id="UP000013827">
    <property type="component" value="Unassembled WGS sequence"/>
</dbReference>
<dbReference type="EnsemblProtists" id="EOD27449">
    <property type="protein sequence ID" value="EOD27449"/>
    <property type="gene ID" value="EMIHUDRAFT_235791"/>
</dbReference>
<dbReference type="RefSeq" id="XP_005779878.1">
    <property type="nucleotide sequence ID" value="XM_005779821.1"/>
</dbReference>
<dbReference type="InterPro" id="IPR038657">
    <property type="entry name" value="Ribosomal_bL19_sf"/>
</dbReference>
<dbReference type="PaxDb" id="2903-EOD27449"/>
<dbReference type="InterPro" id="IPR001857">
    <property type="entry name" value="Ribosomal_bL19"/>
</dbReference>
<organism evidence="4 5">
    <name type="scientific">Emiliania huxleyi (strain CCMP1516)</name>
    <dbReference type="NCBI Taxonomy" id="280463"/>
    <lineage>
        <taxon>Eukaryota</taxon>
        <taxon>Haptista</taxon>
        <taxon>Haptophyta</taxon>
        <taxon>Prymnesiophyceae</taxon>
        <taxon>Isochrysidales</taxon>
        <taxon>Noelaerhabdaceae</taxon>
        <taxon>Emiliania</taxon>
    </lineage>
</organism>
<reference evidence="5" key="1">
    <citation type="journal article" date="2013" name="Nature">
        <title>Pan genome of the phytoplankton Emiliania underpins its global distribution.</title>
        <authorList>
            <person name="Read B.A."/>
            <person name="Kegel J."/>
            <person name="Klute M.J."/>
            <person name="Kuo A."/>
            <person name="Lefebvre S.C."/>
            <person name="Maumus F."/>
            <person name="Mayer C."/>
            <person name="Miller J."/>
            <person name="Monier A."/>
            <person name="Salamov A."/>
            <person name="Young J."/>
            <person name="Aguilar M."/>
            <person name="Claverie J.M."/>
            <person name="Frickenhaus S."/>
            <person name="Gonzalez K."/>
            <person name="Herman E.K."/>
            <person name="Lin Y.C."/>
            <person name="Napier J."/>
            <person name="Ogata H."/>
            <person name="Sarno A.F."/>
            <person name="Shmutz J."/>
            <person name="Schroeder D."/>
            <person name="de Vargas C."/>
            <person name="Verret F."/>
            <person name="von Dassow P."/>
            <person name="Valentin K."/>
            <person name="Van de Peer Y."/>
            <person name="Wheeler G."/>
            <person name="Dacks J.B."/>
            <person name="Delwiche C.F."/>
            <person name="Dyhrman S.T."/>
            <person name="Glockner G."/>
            <person name="John U."/>
            <person name="Richards T."/>
            <person name="Worden A.Z."/>
            <person name="Zhang X."/>
            <person name="Grigoriev I.V."/>
            <person name="Allen A.E."/>
            <person name="Bidle K."/>
            <person name="Borodovsky M."/>
            <person name="Bowler C."/>
            <person name="Brownlee C."/>
            <person name="Cock J.M."/>
            <person name="Elias M."/>
            <person name="Gladyshev V.N."/>
            <person name="Groth M."/>
            <person name="Guda C."/>
            <person name="Hadaegh A."/>
            <person name="Iglesias-Rodriguez M.D."/>
            <person name="Jenkins J."/>
            <person name="Jones B.M."/>
            <person name="Lawson T."/>
            <person name="Leese F."/>
            <person name="Lindquist E."/>
            <person name="Lobanov A."/>
            <person name="Lomsadze A."/>
            <person name="Malik S.B."/>
            <person name="Marsh M.E."/>
            <person name="Mackinder L."/>
            <person name="Mock T."/>
            <person name="Mueller-Roeber B."/>
            <person name="Pagarete A."/>
            <person name="Parker M."/>
            <person name="Probert I."/>
            <person name="Quesneville H."/>
            <person name="Raines C."/>
            <person name="Rensing S.A."/>
            <person name="Riano-Pachon D.M."/>
            <person name="Richier S."/>
            <person name="Rokitta S."/>
            <person name="Shiraiwa Y."/>
            <person name="Soanes D.M."/>
            <person name="van der Giezen M."/>
            <person name="Wahlund T.M."/>
            <person name="Williams B."/>
            <person name="Wilson W."/>
            <person name="Wolfe G."/>
            <person name="Wurch L.L."/>
        </authorList>
    </citation>
    <scope>NUCLEOTIDE SEQUENCE</scope>
</reference>
<evidence type="ECO:0000256" key="2">
    <source>
        <dbReference type="ARBA" id="ARBA00022980"/>
    </source>
</evidence>
<keyword evidence="3" id="KW-0687">Ribonucleoprotein</keyword>
<reference evidence="4" key="2">
    <citation type="submission" date="2024-10" db="UniProtKB">
        <authorList>
            <consortium name="EnsemblProtists"/>
        </authorList>
    </citation>
    <scope>IDENTIFICATION</scope>
</reference>
<evidence type="ECO:0000313" key="4">
    <source>
        <dbReference type="EnsemblProtists" id="EOD27449"/>
    </source>
</evidence>
<name>A0A0D3JVB4_EMIH1</name>
<dbReference type="GeneID" id="17273022"/>
<dbReference type="GO" id="GO:0003735">
    <property type="term" value="F:structural constituent of ribosome"/>
    <property type="evidence" value="ECO:0007669"/>
    <property type="project" value="InterPro"/>
</dbReference>
<dbReference type="GO" id="GO:0006412">
    <property type="term" value="P:translation"/>
    <property type="evidence" value="ECO:0007669"/>
    <property type="project" value="InterPro"/>
</dbReference>
<dbReference type="PANTHER" id="PTHR15680">
    <property type="entry name" value="RIBOSOMAL PROTEIN L19"/>
    <property type="match status" value="1"/>
</dbReference>
<proteinExistence type="inferred from homology"/>
<dbReference type="SUPFAM" id="SSF50104">
    <property type="entry name" value="Translation proteins SH3-like domain"/>
    <property type="match status" value="1"/>
</dbReference>
<dbReference type="PANTHER" id="PTHR15680:SF9">
    <property type="entry name" value="LARGE RIBOSOMAL SUBUNIT PROTEIN BL19M"/>
    <property type="match status" value="1"/>
</dbReference>
<keyword evidence="5" id="KW-1185">Reference proteome</keyword>
<comment type="similarity">
    <text evidence="1">Belongs to the bacterial ribosomal protein bL19 family.</text>
</comment>
<dbReference type="Pfam" id="PF01245">
    <property type="entry name" value="Ribosomal_L19"/>
    <property type="match status" value="1"/>
</dbReference>
<evidence type="ECO:0000313" key="5">
    <source>
        <dbReference type="Proteomes" id="UP000013827"/>
    </source>
</evidence>
<dbReference type="InterPro" id="IPR008991">
    <property type="entry name" value="Translation_prot_SH3-like_sf"/>
</dbReference>
<dbReference type="GO" id="GO:0005762">
    <property type="term" value="C:mitochondrial large ribosomal subunit"/>
    <property type="evidence" value="ECO:0007669"/>
    <property type="project" value="TreeGrafter"/>
</dbReference>
<dbReference type="Gene3D" id="2.30.30.790">
    <property type="match status" value="1"/>
</dbReference>
<dbReference type="KEGG" id="ehx:EMIHUDRAFT_235791"/>
<sequence>MHNRERRRGKAAPKRGRFITQEVERREVARRNVAEPWRDMKGFDRGDILEVEHRPADVGSDGPTERVVGVCIAKHHRALGSSFRLLCKPDDLPVEYQFAAYSPLLVSVDVRSRPRKRPRLSKLYYLRQRASELKQATLTVDIRDSAPVAIELALAASAALSVSAERRGRTLALLPFYPNRLIHFFAFAG</sequence>
<evidence type="ECO:0000256" key="3">
    <source>
        <dbReference type="ARBA" id="ARBA00023274"/>
    </source>
</evidence>
<accession>A0A0D3JVB4</accession>
<evidence type="ECO:0008006" key="6">
    <source>
        <dbReference type="Google" id="ProtNLM"/>
    </source>
</evidence>
<protein>
    <recommendedName>
        <fullName evidence="6">Ribosomal protein L19</fullName>
    </recommendedName>
</protein>
<keyword evidence="2" id="KW-0689">Ribosomal protein</keyword>
<dbReference type="HOGENOM" id="CLU_1436885_0_0_1"/>
<evidence type="ECO:0000256" key="1">
    <source>
        <dbReference type="ARBA" id="ARBA00005781"/>
    </source>
</evidence>